<evidence type="ECO:0000313" key="3">
    <source>
        <dbReference type="Proteomes" id="UP000054558"/>
    </source>
</evidence>
<feature type="compositionally biased region" description="Gly residues" evidence="1">
    <location>
        <begin position="128"/>
        <end position="144"/>
    </location>
</feature>
<feature type="compositionally biased region" description="Basic and acidic residues" evidence="1">
    <location>
        <begin position="218"/>
        <end position="227"/>
    </location>
</feature>
<protein>
    <submittedName>
        <fullName evidence="2">Uncharacterized protein</fullName>
    </submittedName>
</protein>
<sequence length="599" mass="61997">MQEDPVLPTALVFDNGQHPIRPATTKRRRSKPSPQKAPVGPRSDDGNATDAQDAAADTPVKSTATGESDSKQNDGTLCSSPTWSEFVDKTRETFDKLLAKQNCEQVQVGHVLSTPSPDAAGNPPPPFGGGGNGNGNGIGNGNGNGSLWKEEAWEKDDKKVKAPQHLLTGTAKGGDEASAHALAGRAPPPMKPSLGLHTTRNEMRAPDLLRRGKSARGSSERTERGEDSSGVAEGEGENEKVAEEEWVWTNGEPQESDLIEEVAPDNREKSTGGAGKPVEEGVLVVPGDGGEAREKEIARVLQGVSALAVTRETDELDEGAKKSVPGAKAKEASGLTGAHGSSKNGFSAVRDGSKLTSKMKCNDMGKSSREAESAADETAGKDAISVGAAEGVRAKSAAQSETVEQTPARAKPSKGSKGSGQSRGIAKHSGAVMGGIANERFGDGLTMLGPAEGNSSPGWIEFNAGVKVARSSFPPTEEGPQESCSRGTFPRRDARGGPRADCSCRDCGSRWKEVCAGEAHCVGGRDGGKIKPGADQKSSGRGTGGRSRKNRRHGQIYRGRGVGHGSEICGGEGVCGGGECDRESKGGGGQEDGRKRGVG</sequence>
<feature type="compositionally biased region" description="Basic and acidic residues" evidence="1">
    <location>
        <begin position="490"/>
        <end position="504"/>
    </location>
</feature>
<feature type="region of interest" description="Disordered" evidence="1">
    <location>
        <begin position="1"/>
        <end position="86"/>
    </location>
</feature>
<feature type="compositionally biased region" description="Low complexity" evidence="1">
    <location>
        <begin position="46"/>
        <end position="57"/>
    </location>
</feature>
<feature type="region of interest" description="Disordered" evidence="1">
    <location>
        <begin position="471"/>
        <end position="504"/>
    </location>
</feature>
<feature type="region of interest" description="Disordered" evidence="1">
    <location>
        <begin position="520"/>
        <end position="568"/>
    </location>
</feature>
<dbReference type="EMBL" id="DF237188">
    <property type="protein sequence ID" value="GAQ85513.1"/>
    <property type="molecule type" value="Genomic_DNA"/>
</dbReference>
<dbReference type="Proteomes" id="UP000054558">
    <property type="component" value="Unassembled WGS sequence"/>
</dbReference>
<feature type="compositionally biased region" description="Basic residues" evidence="1">
    <location>
        <begin position="546"/>
        <end position="555"/>
    </location>
</feature>
<feature type="compositionally biased region" description="Acidic residues" evidence="1">
    <location>
        <begin position="254"/>
        <end position="263"/>
    </location>
</feature>
<dbReference type="AlphaFoldDB" id="A0A1Y1I4T9"/>
<feature type="compositionally biased region" description="Basic and acidic residues" evidence="1">
    <location>
        <begin position="199"/>
        <end position="210"/>
    </location>
</feature>
<reference evidence="2 3" key="1">
    <citation type="journal article" date="2014" name="Nat. Commun.">
        <title>Klebsormidium flaccidum genome reveals primary factors for plant terrestrial adaptation.</title>
        <authorList>
            <person name="Hori K."/>
            <person name="Maruyama F."/>
            <person name="Fujisawa T."/>
            <person name="Togashi T."/>
            <person name="Yamamoto N."/>
            <person name="Seo M."/>
            <person name="Sato S."/>
            <person name="Yamada T."/>
            <person name="Mori H."/>
            <person name="Tajima N."/>
            <person name="Moriyama T."/>
            <person name="Ikeuchi M."/>
            <person name="Watanabe M."/>
            <person name="Wada H."/>
            <person name="Kobayashi K."/>
            <person name="Saito M."/>
            <person name="Masuda T."/>
            <person name="Sasaki-Sekimoto Y."/>
            <person name="Mashiguchi K."/>
            <person name="Awai K."/>
            <person name="Shimojima M."/>
            <person name="Masuda S."/>
            <person name="Iwai M."/>
            <person name="Nobusawa T."/>
            <person name="Narise T."/>
            <person name="Kondo S."/>
            <person name="Saito H."/>
            <person name="Sato R."/>
            <person name="Murakawa M."/>
            <person name="Ihara Y."/>
            <person name="Oshima-Yamada Y."/>
            <person name="Ohtaka K."/>
            <person name="Satoh M."/>
            <person name="Sonobe K."/>
            <person name="Ishii M."/>
            <person name="Ohtani R."/>
            <person name="Kanamori-Sato M."/>
            <person name="Honoki R."/>
            <person name="Miyazaki D."/>
            <person name="Mochizuki H."/>
            <person name="Umetsu J."/>
            <person name="Higashi K."/>
            <person name="Shibata D."/>
            <person name="Kamiya Y."/>
            <person name="Sato N."/>
            <person name="Nakamura Y."/>
            <person name="Tabata S."/>
            <person name="Ida S."/>
            <person name="Kurokawa K."/>
            <person name="Ohta H."/>
        </authorList>
    </citation>
    <scope>NUCLEOTIDE SEQUENCE [LARGE SCALE GENOMIC DNA]</scope>
    <source>
        <strain evidence="2 3">NIES-2285</strain>
    </source>
</reference>
<evidence type="ECO:0000256" key="1">
    <source>
        <dbReference type="SAM" id="MobiDB-lite"/>
    </source>
</evidence>
<feature type="compositionally biased region" description="Polar residues" evidence="1">
    <location>
        <begin position="60"/>
        <end position="83"/>
    </location>
</feature>
<feature type="region of interest" description="Disordered" evidence="1">
    <location>
        <begin position="313"/>
        <end position="431"/>
    </location>
</feature>
<feature type="region of interest" description="Disordered" evidence="1">
    <location>
        <begin position="108"/>
        <end position="289"/>
    </location>
</feature>
<dbReference type="OMA" id="ESEASEX"/>
<name>A0A1Y1I4T9_KLENI</name>
<organism evidence="2 3">
    <name type="scientific">Klebsormidium nitens</name>
    <name type="common">Green alga</name>
    <name type="synonym">Ulothrix nitens</name>
    <dbReference type="NCBI Taxonomy" id="105231"/>
    <lineage>
        <taxon>Eukaryota</taxon>
        <taxon>Viridiplantae</taxon>
        <taxon>Streptophyta</taxon>
        <taxon>Klebsormidiophyceae</taxon>
        <taxon>Klebsormidiales</taxon>
        <taxon>Klebsormidiaceae</taxon>
        <taxon>Klebsormidium</taxon>
    </lineage>
</organism>
<proteinExistence type="predicted"/>
<feature type="compositionally biased region" description="Basic and acidic residues" evidence="1">
    <location>
        <begin position="360"/>
        <end position="372"/>
    </location>
</feature>
<keyword evidence="3" id="KW-1185">Reference proteome</keyword>
<feature type="compositionally biased region" description="Basic and acidic residues" evidence="1">
    <location>
        <begin position="148"/>
        <end position="160"/>
    </location>
</feature>
<gene>
    <name evidence="2" type="ORF">KFL_002390055</name>
</gene>
<evidence type="ECO:0000313" key="2">
    <source>
        <dbReference type="EMBL" id="GAQ85513.1"/>
    </source>
</evidence>
<accession>A0A1Y1I4T9</accession>